<dbReference type="FunCoup" id="H2B0U6">
    <property type="interactions" value="305"/>
</dbReference>
<proteinExistence type="inferred from homology"/>
<dbReference type="GO" id="GO:0018279">
    <property type="term" value="P:protein N-linked glycosylation via asparagine"/>
    <property type="evidence" value="ECO:0007669"/>
    <property type="project" value="TreeGrafter"/>
</dbReference>
<evidence type="ECO:0000256" key="1">
    <source>
        <dbReference type="ARBA" id="ARBA00002791"/>
    </source>
</evidence>
<protein>
    <recommendedName>
        <fullName evidence="13">Dolichyl-diphosphooligosaccharide--protein glycosyltransferase subunit 3</fullName>
    </recommendedName>
</protein>
<accession>H2B0U6</accession>
<evidence type="ECO:0000256" key="5">
    <source>
        <dbReference type="ARBA" id="ARBA00022729"/>
    </source>
</evidence>
<dbReference type="GeneID" id="13883896"/>
<organism evidence="11 12">
    <name type="scientific">Kazachstania africana (strain ATCC 22294 / BCRC 22015 / CBS 2517 / CECT 1963 / NBRC 1671 / NRRL Y-8276)</name>
    <name type="common">Yeast</name>
    <name type="synonym">Kluyveromyces africanus</name>
    <dbReference type="NCBI Taxonomy" id="1071382"/>
    <lineage>
        <taxon>Eukaryota</taxon>
        <taxon>Fungi</taxon>
        <taxon>Dikarya</taxon>
        <taxon>Ascomycota</taxon>
        <taxon>Saccharomycotina</taxon>
        <taxon>Saccharomycetes</taxon>
        <taxon>Saccharomycetales</taxon>
        <taxon>Saccharomycetaceae</taxon>
        <taxon>Kazachstania</taxon>
    </lineage>
</organism>
<dbReference type="OrthoDB" id="67566at2759"/>
<evidence type="ECO:0000256" key="2">
    <source>
        <dbReference type="ARBA" id="ARBA00004477"/>
    </source>
</evidence>
<keyword evidence="7 9" id="KW-1133">Transmembrane helix</keyword>
<dbReference type="eggNOG" id="KOG2603">
    <property type="taxonomic scope" value="Eukaryota"/>
</dbReference>
<feature type="transmembrane region" description="Helical" evidence="9">
    <location>
        <begin position="303"/>
        <end position="326"/>
    </location>
</feature>
<comment type="subcellular location">
    <subcellularLocation>
        <location evidence="2">Endoplasmic reticulum membrane</location>
        <topology evidence="2">Multi-pass membrane protein</topology>
    </subcellularLocation>
</comment>
<dbReference type="AlphaFoldDB" id="H2B0U6"/>
<evidence type="ECO:0000256" key="8">
    <source>
        <dbReference type="ARBA" id="ARBA00023136"/>
    </source>
</evidence>
<dbReference type="InterPro" id="IPR021149">
    <property type="entry name" value="OligosaccharylTrfase_OST3/OST6"/>
</dbReference>
<evidence type="ECO:0000256" key="4">
    <source>
        <dbReference type="ARBA" id="ARBA00022692"/>
    </source>
</evidence>
<evidence type="ECO:0000256" key="7">
    <source>
        <dbReference type="ARBA" id="ARBA00022989"/>
    </source>
</evidence>
<keyword evidence="6" id="KW-0256">Endoplasmic reticulum</keyword>
<dbReference type="STRING" id="1071382.H2B0U6"/>
<keyword evidence="12" id="KW-1185">Reference proteome</keyword>
<dbReference type="PANTHER" id="PTHR12692:SF0">
    <property type="entry name" value="GH11935P"/>
    <property type="match status" value="1"/>
</dbReference>
<evidence type="ECO:0000313" key="12">
    <source>
        <dbReference type="Proteomes" id="UP000005220"/>
    </source>
</evidence>
<evidence type="ECO:0000313" key="11">
    <source>
        <dbReference type="EMBL" id="CCF60246.1"/>
    </source>
</evidence>
<feature type="transmembrane region" description="Helical" evidence="9">
    <location>
        <begin position="268"/>
        <end position="291"/>
    </location>
</feature>
<evidence type="ECO:0000256" key="3">
    <source>
        <dbReference type="ARBA" id="ARBA00009561"/>
    </source>
</evidence>
<gene>
    <name evidence="11" type="primary">KAFR0J01820</name>
    <name evidence="11" type="ORF">KAFR_0J01820</name>
</gene>
<comment type="similarity">
    <text evidence="3">Belongs to the OST3/OST6 family.</text>
</comment>
<feature type="transmembrane region" description="Helical" evidence="9">
    <location>
        <begin position="182"/>
        <end position="199"/>
    </location>
</feature>
<dbReference type="Gene3D" id="3.40.30.10">
    <property type="entry name" value="Glutaredoxin"/>
    <property type="match status" value="1"/>
</dbReference>
<dbReference type="GO" id="GO:0015035">
    <property type="term" value="F:protein-disulfide reductase activity"/>
    <property type="evidence" value="ECO:0007669"/>
    <property type="project" value="EnsemblFungi"/>
</dbReference>
<evidence type="ECO:0000256" key="9">
    <source>
        <dbReference type="SAM" id="Phobius"/>
    </source>
</evidence>
<dbReference type="GO" id="GO:0035269">
    <property type="term" value="P:protein O-linked glycosylation via mannose"/>
    <property type="evidence" value="ECO:0007669"/>
    <property type="project" value="EnsemblFungi"/>
</dbReference>
<evidence type="ECO:0000256" key="6">
    <source>
        <dbReference type="ARBA" id="ARBA00022824"/>
    </source>
</evidence>
<sequence length="345" mass="38080">MRLGNQISVILALLSVWFSVVTAAVQESLLQEAQKNSNKVITLTNENYQNVLGGPRDSYILALLTSTAPEVNCVTCIELESEYKTIANSWFADHPDGVSGSKSLYFAKANIETTQFILDVFTVLGIEQVPRLLLFSPGGDIKDFELLDIPLASGMERVFSIITAVKSQTGINDYFIHEPIDWSSFFITGFTTFAVIFLLRKNQKIAVSFLTSRITWALISVAFIILMLGGSMFNKMRGQPLAGQGKNGEIVYFLAGDFQNQFAIETQVIVVLYGILTSVVVFLVLAVPKISSYYSNSARRTTVVALAAISSTIILYMFFSALTGIFKIKSASYPFTLMKLTSFFS</sequence>
<keyword evidence="8 9" id="KW-0472">Membrane</keyword>
<dbReference type="EMBL" id="HE650830">
    <property type="protein sequence ID" value="CCF60246.1"/>
    <property type="molecule type" value="Genomic_DNA"/>
</dbReference>
<dbReference type="InParanoid" id="H2B0U6"/>
<evidence type="ECO:0008006" key="13">
    <source>
        <dbReference type="Google" id="ProtNLM"/>
    </source>
</evidence>
<dbReference type="HOGENOM" id="CLU_052855_1_0_1"/>
<dbReference type="GO" id="GO:0008250">
    <property type="term" value="C:oligosaccharyltransferase complex"/>
    <property type="evidence" value="ECO:0007669"/>
    <property type="project" value="EnsemblFungi"/>
</dbReference>
<feature type="chain" id="PRO_5003559755" description="Dolichyl-diphosphooligosaccharide--protein glycosyltransferase subunit 3" evidence="10">
    <location>
        <begin position="24"/>
        <end position="345"/>
    </location>
</feature>
<evidence type="ECO:0000256" key="10">
    <source>
        <dbReference type="SAM" id="SignalP"/>
    </source>
</evidence>
<feature type="signal peptide" evidence="10">
    <location>
        <begin position="1"/>
        <end position="23"/>
    </location>
</feature>
<name>H2B0U6_KAZAF</name>
<dbReference type="KEGG" id="kaf:KAFR_0J01820"/>
<dbReference type="PANTHER" id="PTHR12692">
    <property type="entry name" value="DOLICHYL-DIPHOSPHOOLIGOSACCHARIDE--PROTEIN GLYCOSYLTRANSFERASE-RELATED"/>
    <property type="match status" value="1"/>
</dbReference>
<keyword evidence="5 10" id="KW-0732">Signal</keyword>
<dbReference type="RefSeq" id="XP_003959381.1">
    <property type="nucleotide sequence ID" value="XM_003959332.1"/>
</dbReference>
<keyword evidence="4 9" id="KW-0812">Transmembrane</keyword>
<dbReference type="GO" id="GO:0004579">
    <property type="term" value="F:dolichyl-diphosphooligosaccharide-protein glycotransferase activity"/>
    <property type="evidence" value="ECO:0007669"/>
    <property type="project" value="EnsemblFungi"/>
</dbReference>
<reference evidence="11 12" key="1">
    <citation type="journal article" date="2011" name="Proc. Natl. Acad. Sci. U.S.A.">
        <title>Evolutionary erosion of yeast sex chromosomes by mating-type switching accidents.</title>
        <authorList>
            <person name="Gordon J.L."/>
            <person name="Armisen D."/>
            <person name="Proux-Wera E."/>
            <person name="Oheigeartaigh S.S."/>
            <person name="Byrne K.P."/>
            <person name="Wolfe K.H."/>
        </authorList>
    </citation>
    <scope>NUCLEOTIDE SEQUENCE [LARGE SCALE GENOMIC DNA]</scope>
    <source>
        <strain evidence="12">ATCC 22294 / BCRC 22015 / CBS 2517 / CECT 1963 / NBRC 1671 / NRRL Y-8276</strain>
    </source>
</reference>
<comment type="function">
    <text evidence="1">Subunit of the oligosaccharyl transferase (OST) complex that catalyzes the initial transfer of a defined glycan (Glc(3)Man(9)GlcNAc(2) in eukaryotes) from the lipid carrier dolichol-pyrophosphate to an asparagine residue within an Asn-X-Ser/Thr consensus motif in nascent polypeptide chains, the first step in protein N-glycosylation. N-glycosylation occurs cotranslationally and the complex associates with the Sec61 complex at the channel-forming translocon complex that mediates protein translocation across the endoplasmic reticulum (ER). All subunits are required for a maximal enzyme activity.</text>
</comment>
<dbReference type="Proteomes" id="UP000005220">
    <property type="component" value="Chromosome 10"/>
</dbReference>
<feature type="transmembrane region" description="Helical" evidence="9">
    <location>
        <begin position="211"/>
        <end position="233"/>
    </location>
</feature>
<dbReference type="Pfam" id="PF04756">
    <property type="entry name" value="OST3_OST6"/>
    <property type="match status" value="1"/>
</dbReference>